<dbReference type="InterPro" id="IPR023404">
    <property type="entry name" value="rSAM_horseshoe"/>
</dbReference>
<dbReference type="InterPro" id="IPR006638">
    <property type="entry name" value="Elp3/MiaA/NifB-like_rSAM"/>
</dbReference>
<feature type="coiled-coil region" evidence="8">
    <location>
        <begin position="39"/>
        <end position="66"/>
    </location>
</feature>
<dbReference type="NCBIfam" id="TIGR00089">
    <property type="entry name" value="MiaB/RimO family radical SAM methylthiotransferase"/>
    <property type="match status" value="1"/>
</dbReference>
<dbReference type="InterPro" id="IPR006467">
    <property type="entry name" value="MiaB-like_bact"/>
</dbReference>
<dbReference type="RefSeq" id="WP_092370018.1">
    <property type="nucleotide sequence ID" value="NZ_BMGV01000011.1"/>
</dbReference>
<evidence type="ECO:0000313" key="11">
    <source>
        <dbReference type="EMBL" id="SEK00700.1"/>
    </source>
</evidence>
<dbReference type="InterPro" id="IPR058240">
    <property type="entry name" value="rSAM_sf"/>
</dbReference>
<dbReference type="EMBL" id="FNYD01000011">
    <property type="protein sequence ID" value="SEK00700.1"/>
    <property type="molecule type" value="Genomic_DNA"/>
</dbReference>
<dbReference type="InterPro" id="IPR038135">
    <property type="entry name" value="Methylthiotransferase_N_sf"/>
</dbReference>
<dbReference type="CDD" id="cd01335">
    <property type="entry name" value="Radical_SAM"/>
    <property type="match status" value="1"/>
</dbReference>
<feature type="domain" description="Radical SAM core" evidence="10">
    <location>
        <begin position="133"/>
        <end position="363"/>
    </location>
</feature>
<dbReference type="PROSITE" id="PS51449">
    <property type="entry name" value="MTTASE_N"/>
    <property type="match status" value="1"/>
</dbReference>
<dbReference type="SUPFAM" id="SSF102114">
    <property type="entry name" value="Radical SAM enzymes"/>
    <property type="match status" value="1"/>
</dbReference>
<dbReference type="InterPro" id="IPR005839">
    <property type="entry name" value="Methylthiotransferase"/>
</dbReference>
<keyword evidence="12" id="KW-1185">Reference proteome</keyword>
<protein>
    <submittedName>
        <fullName evidence="11">Threonylcarbamoyladenosine tRNA methylthiotransferase MtaB</fullName>
    </submittedName>
</protein>
<keyword evidence="8" id="KW-0175">Coiled coil</keyword>
<evidence type="ECO:0000259" key="9">
    <source>
        <dbReference type="PROSITE" id="PS51449"/>
    </source>
</evidence>
<dbReference type="SFLD" id="SFLDS00029">
    <property type="entry name" value="Radical_SAM"/>
    <property type="match status" value="1"/>
</dbReference>
<evidence type="ECO:0000256" key="7">
    <source>
        <dbReference type="ARBA" id="ARBA00023014"/>
    </source>
</evidence>
<dbReference type="PROSITE" id="PS01278">
    <property type="entry name" value="MTTASE_RADICAL"/>
    <property type="match status" value="1"/>
</dbReference>
<dbReference type="GO" id="GO:0046872">
    <property type="term" value="F:metal ion binding"/>
    <property type="evidence" value="ECO:0007669"/>
    <property type="project" value="UniProtKB-KW"/>
</dbReference>
<organism evidence="11 12">
    <name type="scientific">Cribrihabitans marinus</name>
    <dbReference type="NCBI Taxonomy" id="1227549"/>
    <lineage>
        <taxon>Bacteria</taxon>
        <taxon>Pseudomonadati</taxon>
        <taxon>Pseudomonadota</taxon>
        <taxon>Alphaproteobacteria</taxon>
        <taxon>Rhodobacterales</taxon>
        <taxon>Paracoccaceae</taxon>
        <taxon>Cribrihabitans</taxon>
    </lineage>
</organism>
<dbReference type="NCBIfam" id="TIGR01579">
    <property type="entry name" value="MiaB-like-C"/>
    <property type="match status" value="1"/>
</dbReference>
<dbReference type="Gene3D" id="3.40.50.12160">
    <property type="entry name" value="Methylthiotransferase, N-terminal domain"/>
    <property type="match status" value="1"/>
</dbReference>
<evidence type="ECO:0000256" key="6">
    <source>
        <dbReference type="ARBA" id="ARBA00023004"/>
    </source>
</evidence>
<evidence type="ECO:0000256" key="2">
    <source>
        <dbReference type="ARBA" id="ARBA00022485"/>
    </source>
</evidence>
<keyword evidence="7" id="KW-0411">Iron-sulfur</keyword>
<dbReference type="SMART" id="SM00729">
    <property type="entry name" value="Elp3"/>
    <property type="match status" value="1"/>
</dbReference>
<gene>
    <name evidence="11" type="ORF">SAMN05444007_11196</name>
</gene>
<dbReference type="GO" id="GO:0035598">
    <property type="term" value="F:tRNA (N(6)-L-threonylcarbamoyladenosine(37)-C(2))-methylthiotransferase activity"/>
    <property type="evidence" value="ECO:0007669"/>
    <property type="project" value="TreeGrafter"/>
</dbReference>
<dbReference type="Proteomes" id="UP000199379">
    <property type="component" value="Unassembled WGS sequence"/>
</dbReference>
<dbReference type="InterPro" id="IPR020612">
    <property type="entry name" value="Methylthiotransferase_CS"/>
</dbReference>
<evidence type="ECO:0000256" key="3">
    <source>
        <dbReference type="ARBA" id="ARBA00022679"/>
    </source>
</evidence>
<comment type="cofactor">
    <cofactor evidence="1">
        <name>[4Fe-4S] cluster</name>
        <dbReference type="ChEBI" id="CHEBI:49883"/>
    </cofactor>
</comment>
<dbReference type="SFLD" id="SFLDG01082">
    <property type="entry name" value="B12-binding_domain_containing"/>
    <property type="match status" value="1"/>
</dbReference>
<keyword evidence="2" id="KW-0004">4Fe-4S</keyword>
<evidence type="ECO:0000256" key="5">
    <source>
        <dbReference type="ARBA" id="ARBA00022723"/>
    </source>
</evidence>
<name>A0A1H7DN58_9RHOB</name>
<dbReference type="GO" id="GO:0051539">
    <property type="term" value="F:4 iron, 4 sulfur cluster binding"/>
    <property type="evidence" value="ECO:0007669"/>
    <property type="project" value="UniProtKB-KW"/>
</dbReference>
<proteinExistence type="predicted"/>
<dbReference type="STRING" id="1227549.SAMN05444007_11196"/>
<dbReference type="Pfam" id="PF04055">
    <property type="entry name" value="Radical_SAM"/>
    <property type="match status" value="1"/>
</dbReference>
<dbReference type="AlphaFoldDB" id="A0A1H7DN58"/>
<reference evidence="11 12" key="1">
    <citation type="submission" date="2016-10" db="EMBL/GenBank/DDBJ databases">
        <authorList>
            <person name="de Groot N.N."/>
        </authorList>
    </citation>
    <scope>NUCLEOTIDE SEQUENCE [LARGE SCALE GENOMIC DNA]</scope>
    <source>
        <strain evidence="11 12">DSM 29340</strain>
    </source>
</reference>
<keyword evidence="3 11" id="KW-0808">Transferase</keyword>
<accession>A0A1H7DN58</accession>
<dbReference type="PROSITE" id="PS51918">
    <property type="entry name" value="RADICAL_SAM"/>
    <property type="match status" value="1"/>
</dbReference>
<dbReference type="Pfam" id="PF00919">
    <property type="entry name" value="UPF0004"/>
    <property type="match status" value="1"/>
</dbReference>
<dbReference type="PANTHER" id="PTHR11918">
    <property type="entry name" value="RADICAL SAM PROTEINS"/>
    <property type="match status" value="1"/>
</dbReference>
<keyword evidence="5" id="KW-0479">Metal-binding</keyword>
<evidence type="ECO:0000313" key="12">
    <source>
        <dbReference type="Proteomes" id="UP000199379"/>
    </source>
</evidence>
<evidence type="ECO:0000259" key="10">
    <source>
        <dbReference type="PROSITE" id="PS51918"/>
    </source>
</evidence>
<dbReference type="Gene3D" id="3.80.30.20">
    <property type="entry name" value="tm_1862 like domain"/>
    <property type="match status" value="1"/>
</dbReference>
<sequence length="424" mass="47012">MSAPRFTTLGCRLNAYETEAMKEMTGQAGLRDAVVVNTCAVTAEAVRKARQEIRRLRRENPQARLIVTGCAAQTEPQTFAAMEEVDAVIGNTEKMRPETWAGLAADFIGTTEAVQVDDIMSVTETAGHLIDGFGTRSRAYVQVQNGCDHRCTFCIIPYGRGNSRSVPAGVVVDQIKRLVDRGYNEVVLTGVDLTSWGADLPAQPKLGDLVMRILRLVPDLPRLRISSIDSIEVDDNLMQAIATEPRLMPHLHLSLQHGDDLILKRMKRRHLRDDAIRFAQEARRLRPEMTFGADIIAGFPTETEAQFENSLKLVEECDLTWLHVFPYSPRPGTPAARMPQVDGRAIKDRAARLRTAGNVQVARHLAAQTGQVHRVLMENPHMGRTEQFTEVDFANPQSEGQIVTAEIRGHADGRLRAVPRGQGT</sequence>
<dbReference type="PANTHER" id="PTHR11918:SF45">
    <property type="entry name" value="THREONYLCARBAMOYLADENOSINE TRNA METHYLTHIOTRANSFERASE"/>
    <property type="match status" value="1"/>
</dbReference>
<evidence type="ECO:0000256" key="1">
    <source>
        <dbReference type="ARBA" id="ARBA00001966"/>
    </source>
</evidence>
<keyword evidence="4" id="KW-0949">S-adenosyl-L-methionine</keyword>
<dbReference type="InterPro" id="IPR013848">
    <property type="entry name" value="Methylthiotransferase_N"/>
</dbReference>
<keyword evidence="6" id="KW-0408">Iron</keyword>
<feature type="domain" description="MTTase N-terminal" evidence="9">
    <location>
        <begin position="2"/>
        <end position="105"/>
    </location>
</feature>
<evidence type="ECO:0000256" key="8">
    <source>
        <dbReference type="SAM" id="Coils"/>
    </source>
</evidence>
<dbReference type="InterPro" id="IPR007197">
    <property type="entry name" value="rSAM"/>
</dbReference>
<dbReference type="OrthoDB" id="9805215at2"/>
<evidence type="ECO:0000256" key="4">
    <source>
        <dbReference type="ARBA" id="ARBA00022691"/>
    </source>
</evidence>